<comment type="similarity">
    <text evidence="1">Belongs to the sirtuin family. Class I subfamily.</text>
</comment>
<dbReference type="InterPro" id="IPR026591">
    <property type="entry name" value="Sirtuin_cat_small_dom_sf"/>
</dbReference>
<evidence type="ECO:0000256" key="2">
    <source>
        <dbReference type="ARBA" id="ARBA00022679"/>
    </source>
</evidence>
<proteinExistence type="inferred from homology"/>
<gene>
    <name evidence="6" type="ORF">EYC84_009444</name>
</gene>
<dbReference type="PANTHER" id="PTHR11085:SF10">
    <property type="entry name" value="NAD-DEPENDENT PROTEIN DEACYLASE SIRTUIN-5, MITOCHONDRIAL-RELATED"/>
    <property type="match status" value="1"/>
</dbReference>
<reference evidence="6 7" key="1">
    <citation type="submission" date="2019-06" db="EMBL/GenBank/DDBJ databases">
        <title>Genome Sequence of the Brown Rot Fungal Pathogen Monilinia fructicola.</title>
        <authorList>
            <person name="De Miccolis Angelini R.M."/>
            <person name="Landi L."/>
            <person name="Abate D."/>
            <person name="Pollastro S."/>
            <person name="Romanazzi G."/>
            <person name="Faretra F."/>
        </authorList>
    </citation>
    <scope>NUCLEOTIDE SEQUENCE [LARGE SCALE GENOMIC DNA]</scope>
    <source>
        <strain evidence="6 7">Mfrc123</strain>
    </source>
</reference>
<dbReference type="GO" id="GO:0070403">
    <property type="term" value="F:NAD+ binding"/>
    <property type="evidence" value="ECO:0007669"/>
    <property type="project" value="InterPro"/>
</dbReference>
<evidence type="ECO:0000256" key="1">
    <source>
        <dbReference type="ARBA" id="ARBA00006924"/>
    </source>
</evidence>
<keyword evidence="2" id="KW-0808">Transferase</keyword>
<feature type="domain" description="Deacetylase sirtuin-type" evidence="5">
    <location>
        <begin position="20"/>
        <end position="328"/>
    </location>
</feature>
<name>A0A5M9JCH9_MONFR</name>
<comment type="caution">
    <text evidence="6">The sequence shown here is derived from an EMBL/GenBank/DDBJ whole genome shotgun (WGS) entry which is preliminary data.</text>
</comment>
<dbReference type="SUPFAM" id="SSF52467">
    <property type="entry name" value="DHS-like NAD/FAD-binding domain"/>
    <property type="match status" value="1"/>
</dbReference>
<dbReference type="InterPro" id="IPR050134">
    <property type="entry name" value="NAD-dep_sirtuin_deacylases"/>
</dbReference>
<feature type="active site" description="Proton acceptor" evidence="4">
    <location>
        <position position="148"/>
    </location>
</feature>
<dbReference type="Pfam" id="PF02146">
    <property type="entry name" value="SIR2"/>
    <property type="match status" value="1"/>
</dbReference>
<feature type="binding site" evidence="4">
    <location>
        <position position="156"/>
    </location>
    <ligand>
        <name>Zn(2+)</name>
        <dbReference type="ChEBI" id="CHEBI:29105"/>
    </ligand>
</feature>
<keyword evidence="7" id="KW-1185">Reference proteome</keyword>
<protein>
    <recommendedName>
        <fullName evidence="5">Deacetylase sirtuin-type domain-containing protein</fullName>
    </recommendedName>
</protein>
<dbReference type="PANTHER" id="PTHR11085">
    <property type="entry name" value="NAD-DEPENDENT PROTEIN DEACYLASE SIRTUIN-5, MITOCHONDRIAL-RELATED"/>
    <property type="match status" value="1"/>
</dbReference>
<evidence type="ECO:0000259" key="5">
    <source>
        <dbReference type="PROSITE" id="PS50305"/>
    </source>
</evidence>
<evidence type="ECO:0000313" key="7">
    <source>
        <dbReference type="Proteomes" id="UP000322873"/>
    </source>
</evidence>
<dbReference type="VEuPathDB" id="FungiDB:MFRU_006g01720"/>
<feature type="binding site" evidence="4">
    <location>
        <position position="161"/>
    </location>
    <ligand>
        <name>Zn(2+)</name>
        <dbReference type="ChEBI" id="CHEBI:29105"/>
    </ligand>
</feature>
<dbReference type="AlphaFoldDB" id="A0A5M9JCH9"/>
<feature type="binding site" evidence="4">
    <location>
        <position position="218"/>
    </location>
    <ligand>
        <name>Zn(2+)</name>
        <dbReference type="ChEBI" id="CHEBI:29105"/>
    </ligand>
</feature>
<dbReference type="GO" id="GO:0017136">
    <property type="term" value="F:histone deacetylase activity, NAD-dependent"/>
    <property type="evidence" value="ECO:0007669"/>
    <property type="project" value="TreeGrafter"/>
</dbReference>
<sequence>MASGNPTLIHSTISSSYNSNHGPSNDIASFKEVLSSSTRVLALCGAGLGASSGLDTFRGPGGMWRNYRSQSLATRDAFTSDPGLVWLFYSYRRHKALAMEPNEGHFALAELARRMRKDGEEGFLCLTQNVDGLAQRAGHPEGSLKLLHGCLYDIKCANSVCDYRERNNFNDPYHPSLGISSEDDEKLLPAANKVQAVATYLDPNKSTTTISKDELPHCPKCITSLLRPDIVWFGEALPGNTIDEIDQWIDKAPINLILVIGTTAQVYPAAGYVDMARHAGARVAVINMDGEGLGSAGGLGKDDWLFVGDAGTILEEILSRPSSEKEKE</sequence>
<keyword evidence="4" id="KW-0862">Zinc</keyword>
<dbReference type="Gene3D" id="3.40.50.1220">
    <property type="entry name" value="TPP-binding domain"/>
    <property type="match status" value="1"/>
</dbReference>
<dbReference type="OrthoDB" id="424302at2759"/>
<dbReference type="PROSITE" id="PS50305">
    <property type="entry name" value="SIRTUIN"/>
    <property type="match status" value="1"/>
</dbReference>
<dbReference type="InterPro" id="IPR003000">
    <property type="entry name" value="Sirtuin"/>
</dbReference>
<dbReference type="InterPro" id="IPR026590">
    <property type="entry name" value="Ssirtuin_cat_dom"/>
</dbReference>
<evidence type="ECO:0000313" key="6">
    <source>
        <dbReference type="EMBL" id="KAA8565592.1"/>
    </source>
</evidence>
<dbReference type="GO" id="GO:0005634">
    <property type="term" value="C:nucleus"/>
    <property type="evidence" value="ECO:0007669"/>
    <property type="project" value="TreeGrafter"/>
</dbReference>
<organism evidence="6 7">
    <name type="scientific">Monilinia fructicola</name>
    <name type="common">Brown rot fungus</name>
    <name type="synonym">Ciboria fructicola</name>
    <dbReference type="NCBI Taxonomy" id="38448"/>
    <lineage>
        <taxon>Eukaryota</taxon>
        <taxon>Fungi</taxon>
        <taxon>Dikarya</taxon>
        <taxon>Ascomycota</taxon>
        <taxon>Pezizomycotina</taxon>
        <taxon>Leotiomycetes</taxon>
        <taxon>Helotiales</taxon>
        <taxon>Sclerotiniaceae</taxon>
        <taxon>Monilinia</taxon>
    </lineage>
</organism>
<evidence type="ECO:0000256" key="4">
    <source>
        <dbReference type="PROSITE-ProRule" id="PRU00236"/>
    </source>
</evidence>
<dbReference type="Gene3D" id="3.30.1600.10">
    <property type="entry name" value="SIR2/SIRT2 'Small Domain"/>
    <property type="match status" value="1"/>
</dbReference>
<dbReference type="Proteomes" id="UP000322873">
    <property type="component" value="Unassembled WGS sequence"/>
</dbReference>
<evidence type="ECO:0000256" key="3">
    <source>
        <dbReference type="ARBA" id="ARBA00023027"/>
    </source>
</evidence>
<keyword evidence="4" id="KW-0479">Metal-binding</keyword>
<feature type="binding site" evidence="4">
    <location>
        <position position="221"/>
    </location>
    <ligand>
        <name>Zn(2+)</name>
        <dbReference type="ChEBI" id="CHEBI:29105"/>
    </ligand>
</feature>
<dbReference type="GO" id="GO:0046872">
    <property type="term" value="F:metal ion binding"/>
    <property type="evidence" value="ECO:0007669"/>
    <property type="project" value="UniProtKB-KW"/>
</dbReference>
<keyword evidence="3" id="KW-0520">NAD</keyword>
<dbReference type="InterPro" id="IPR029035">
    <property type="entry name" value="DHS-like_NAD/FAD-binding_dom"/>
</dbReference>
<accession>A0A5M9JCH9</accession>
<dbReference type="EMBL" id="VICG01000013">
    <property type="protein sequence ID" value="KAA8565592.1"/>
    <property type="molecule type" value="Genomic_DNA"/>
</dbReference>